<feature type="transmembrane region" description="Helical" evidence="1">
    <location>
        <begin position="37"/>
        <end position="59"/>
    </location>
</feature>
<reference evidence="2 3" key="1">
    <citation type="submission" date="2017-02" db="EMBL/GenBank/DDBJ databases">
        <title>Bacillus pseudomycoides isolate FSL K6-0042.</title>
        <authorList>
            <person name="Kovac J."/>
        </authorList>
    </citation>
    <scope>NUCLEOTIDE SEQUENCE [LARGE SCALE GENOMIC DNA]</scope>
    <source>
        <strain evidence="2 3">FSL K6-0042</strain>
    </source>
</reference>
<dbReference type="AlphaFoldDB" id="A0A1Y3MFS0"/>
<evidence type="ECO:0000313" key="2">
    <source>
        <dbReference type="EMBL" id="OUM47711.1"/>
    </source>
</evidence>
<dbReference type="EMBL" id="MWPX01000020">
    <property type="protein sequence ID" value="OUM47711.1"/>
    <property type="molecule type" value="Genomic_DNA"/>
</dbReference>
<comment type="caution">
    <text evidence="2">The sequence shown here is derived from an EMBL/GenBank/DDBJ whole genome shotgun (WGS) entry which is preliminary data.</text>
</comment>
<proteinExistence type="predicted"/>
<sequence>MGVIPLFNKYSFLSLWVTLAGVVSFSLSYALAANLSFLPIIFFFISTACIILGLIFSMIAINKNEPSKWKFVGIFVPLLAVIFILLIPVLIGAFGFREP</sequence>
<dbReference type="Proteomes" id="UP000195321">
    <property type="component" value="Unassembled WGS sequence"/>
</dbReference>
<feature type="transmembrane region" description="Helical" evidence="1">
    <location>
        <begin position="71"/>
        <end position="96"/>
    </location>
</feature>
<feature type="transmembrane region" description="Helical" evidence="1">
    <location>
        <begin position="12"/>
        <end position="31"/>
    </location>
</feature>
<accession>A0A1Y3MFS0</accession>
<protein>
    <submittedName>
        <fullName evidence="2">Uncharacterized protein</fullName>
    </submittedName>
</protein>
<gene>
    <name evidence="2" type="ORF">BW425_17280</name>
</gene>
<keyword evidence="1" id="KW-0472">Membrane</keyword>
<organism evidence="2 3">
    <name type="scientific">Bacillus pseudomycoides</name>
    <dbReference type="NCBI Taxonomy" id="64104"/>
    <lineage>
        <taxon>Bacteria</taxon>
        <taxon>Bacillati</taxon>
        <taxon>Bacillota</taxon>
        <taxon>Bacilli</taxon>
        <taxon>Bacillales</taxon>
        <taxon>Bacillaceae</taxon>
        <taxon>Bacillus</taxon>
        <taxon>Bacillus cereus group</taxon>
    </lineage>
</organism>
<keyword evidence="1" id="KW-0812">Transmembrane</keyword>
<keyword evidence="1" id="KW-1133">Transmembrane helix</keyword>
<evidence type="ECO:0000256" key="1">
    <source>
        <dbReference type="SAM" id="Phobius"/>
    </source>
</evidence>
<evidence type="ECO:0000313" key="3">
    <source>
        <dbReference type="Proteomes" id="UP000195321"/>
    </source>
</evidence>
<name>A0A1Y3MFS0_9BACI</name>